<dbReference type="AlphaFoldDB" id="A0A218VY31"/>
<evidence type="ECO:0000313" key="3">
    <source>
        <dbReference type="Proteomes" id="UP000197138"/>
    </source>
</evidence>
<accession>A0A218VY31</accession>
<protein>
    <submittedName>
        <fullName evidence="2">Uncharacterized protein</fullName>
    </submittedName>
</protein>
<sequence>MSSFPAKNSLQAEEKLRGSDSETCSCKQTLVTVAIFYLMKLVDLQPQPHWHNLSMGPSPSPQVFGPKRQELSPLIVLSYPLKFSVAHYAEQIHKRVQSWPVDPSAGSTVLLLGYSQAISGPS</sequence>
<organism evidence="2 3">
    <name type="scientific">Punica granatum</name>
    <name type="common">Pomegranate</name>
    <dbReference type="NCBI Taxonomy" id="22663"/>
    <lineage>
        <taxon>Eukaryota</taxon>
        <taxon>Viridiplantae</taxon>
        <taxon>Streptophyta</taxon>
        <taxon>Embryophyta</taxon>
        <taxon>Tracheophyta</taxon>
        <taxon>Spermatophyta</taxon>
        <taxon>Magnoliopsida</taxon>
        <taxon>eudicotyledons</taxon>
        <taxon>Gunneridae</taxon>
        <taxon>Pentapetalae</taxon>
        <taxon>rosids</taxon>
        <taxon>malvids</taxon>
        <taxon>Myrtales</taxon>
        <taxon>Lythraceae</taxon>
        <taxon>Punica</taxon>
    </lineage>
</organism>
<proteinExistence type="predicted"/>
<reference evidence="3" key="1">
    <citation type="journal article" date="2017" name="Plant J.">
        <title>The pomegranate (Punica granatum L.) genome and the genomics of punicalagin biosynthesis.</title>
        <authorList>
            <person name="Qin G."/>
            <person name="Xu C."/>
            <person name="Ming R."/>
            <person name="Tang H."/>
            <person name="Guyot R."/>
            <person name="Kramer E.M."/>
            <person name="Hu Y."/>
            <person name="Yi X."/>
            <person name="Qi Y."/>
            <person name="Xu X."/>
            <person name="Gao Z."/>
            <person name="Pan H."/>
            <person name="Jian J."/>
            <person name="Tian Y."/>
            <person name="Yue Z."/>
            <person name="Xu Y."/>
        </authorList>
    </citation>
    <scope>NUCLEOTIDE SEQUENCE [LARGE SCALE GENOMIC DNA]</scope>
    <source>
        <strain evidence="3">cv. Dabenzi</strain>
    </source>
</reference>
<name>A0A218VY31_PUNGR</name>
<feature type="region of interest" description="Disordered" evidence="1">
    <location>
        <begin position="1"/>
        <end position="22"/>
    </location>
</feature>
<evidence type="ECO:0000256" key="1">
    <source>
        <dbReference type="SAM" id="MobiDB-lite"/>
    </source>
</evidence>
<feature type="compositionally biased region" description="Polar residues" evidence="1">
    <location>
        <begin position="1"/>
        <end position="11"/>
    </location>
</feature>
<dbReference type="Proteomes" id="UP000197138">
    <property type="component" value="Unassembled WGS sequence"/>
</dbReference>
<comment type="caution">
    <text evidence="2">The sequence shown here is derived from an EMBL/GenBank/DDBJ whole genome shotgun (WGS) entry which is preliminary data.</text>
</comment>
<gene>
    <name evidence="2" type="ORF">CDL15_Pgr008812</name>
</gene>
<dbReference type="EMBL" id="MTKT01005615">
    <property type="protein sequence ID" value="OWM65223.1"/>
    <property type="molecule type" value="Genomic_DNA"/>
</dbReference>
<evidence type="ECO:0000313" key="2">
    <source>
        <dbReference type="EMBL" id="OWM65223.1"/>
    </source>
</evidence>